<keyword evidence="8" id="KW-1185">Reference proteome</keyword>
<keyword evidence="2" id="KW-0540">Nuclease</keyword>
<dbReference type="InterPro" id="IPR029060">
    <property type="entry name" value="PIN-like_dom_sf"/>
</dbReference>
<organism evidence="7 8">
    <name type="scientific">Mycolicibacter acidiphilus</name>
    <dbReference type="NCBI Taxonomy" id="2835306"/>
    <lineage>
        <taxon>Bacteria</taxon>
        <taxon>Bacillati</taxon>
        <taxon>Actinomycetota</taxon>
        <taxon>Actinomycetes</taxon>
        <taxon>Mycobacteriales</taxon>
        <taxon>Mycobacteriaceae</taxon>
        <taxon>Mycolicibacter</taxon>
    </lineage>
</organism>
<keyword evidence="4" id="KW-0378">Hydrolase</keyword>
<keyword evidence="1" id="KW-1277">Toxin-antitoxin system</keyword>
<dbReference type="Proteomes" id="UP001519535">
    <property type="component" value="Unassembled WGS sequence"/>
</dbReference>
<keyword evidence="5" id="KW-0460">Magnesium</keyword>
<evidence type="ECO:0000256" key="5">
    <source>
        <dbReference type="ARBA" id="ARBA00022842"/>
    </source>
</evidence>
<evidence type="ECO:0000256" key="2">
    <source>
        <dbReference type="ARBA" id="ARBA00022722"/>
    </source>
</evidence>
<sequence length="127" mass="13514">MILVDTSVWVDHLRTTDEELSGLLERGLVLAHPWVVGEVALGGLSAGSLVAPLMSRLPGAVVATDTEVLTLIERQHLAGSGIGYVDAQLLAATRLTPDARLWTRDHRLDRAAERVGVAYRPGAGVDA</sequence>
<evidence type="ECO:0000256" key="3">
    <source>
        <dbReference type="ARBA" id="ARBA00022723"/>
    </source>
</evidence>
<evidence type="ECO:0000259" key="6">
    <source>
        <dbReference type="Pfam" id="PF01850"/>
    </source>
</evidence>
<reference evidence="7 8" key="1">
    <citation type="submission" date="2021-05" db="EMBL/GenBank/DDBJ databases">
        <title>Mycobacterium acidophilum sp. nov., an extremely acid-tolerant member of the genus Mycobacterium.</title>
        <authorList>
            <person name="Xia J."/>
        </authorList>
    </citation>
    <scope>NUCLEOTIDE SEQUENCE [LARGE SCALE GENOMIC DNA]</scope>
    <source>
        <strain evidence="7 8">M1</strain>
    </source>
</reference>
<evidence type="ECO:0000256" key="1">
    <source>
        <dbReference type="ARBA" id="ARBA00022649"/>
    </source>
</evidence>
<gene>
    <name evidence="7" type="ORF">KIH27_07095</name>
</gene>
<dbReference type="RefSeq" id="WP_214092229.1">
    <property type="nucleotide sequence ID" value="NZ_JAHCLR010000008.1"/>
</dbReference>
<evidence type="ECO:0000256" key="4">
    <source>
        <dbReference type="ARBA" id="ARBA00022801"/>
    </source>
</evidence>
<proteinExistence type="predicted"/>
<dbReference type="Pfam" id="PF01850">
    <property type="entry name" value="PIN"/>
    <property type="match status" value="1"/>
</dbReference>
<protein>
    <submittedName>
        <fullName evidence="7">Type II toxin-antitoxin system VapC family toxin</fullName>
    </submittedName>
</protein>
<accession>A0ABS5RGE5</accession>
<dbReference type="InterPro" id="IPR002716">
    <property type="entry name" value="PIN_dom"/>
</dbReference>
<feature type="domain" description="PIN" evidence="6">
    <location>
        <begin position="2"/>
        <end position="113"/>
    </location>
</feature>
<keyword evidence="3" id="KW-0479">Metal-binding</keyword>
<evidence type="ECO:0000313" key="8">
    <source>
        <dbReference type="Proteomes" id="UP001519535"/>
    </source>
</evidence>
<dbReference type="SUPFAM" id="SSF88723">
    <property type="entry name" value="PIN domain-like"/>
    <property type="match status" value="1"/>
</dbReference>
<evidence type="ECO:0000313" key="7">
    <source>
        <dbReference type="EMBL" id="MBS9533356.1"/>
    </source>
</evidence>
<name>A0ABS5RGE5_9MYCO</name>
<dbReference type="EMBL" id="JAHCLR010000008">
    <property type="protein sequence ID" value="MBS9533356.1"/>
    <property type="molecule type" value="Genomic_DNA"/>
</dbReference>
<comment type="caution">
    <text evidence="7">The sequence shown here is derived from an EMBL/GenBank/DDBJ whole genome shotgun (WGS) entry which is preliminary data.</text>
</comment>
<dbReference type="Gene3D" id="3.40.50.1010">
    <property type="entry name" value="5'-nuclease"/>
    <property type="match status" value="1"/>
</dbReference>